<accession>A0A2T5V535</accession>
<evidence type="ECO:0000313" key="2">
    <source>
        <dbReference type="Proteomes" id="UP000244081"/>
    </source>
</evidence>
<reference evidence="1 2" key="1">
    <citation type="submission" date="2018-04" db="EMBL/GenBank/DDBJ databases">
        <title>Genomic Encyclopedia of Archaeal and Bacterial Type Strains, Phase II (KMG-II): from individual species to whole genera.</title>
        <authorList>
            <person name="Goeker M."/>
        </authorList>
    </citation>
    <scope>NUCLEOTIDE SEQUENCE [LARGE SCALE GENOMIC DNA]</scope>
    <source>
        <strain evidence="1 2">DSM 23382</strain>
    </source>
</reference>
<evidence type="ECO:0000313" key="1">
    <source>
        <dbReference type="EMBL" id="PTW58843.1"/>
    </source>
</evidence>
<dbReference type="EMBL" id="QAYG01000009">
    <property type="protein sequence ID" value="PTW58843.1"/>
    <property type="molecule type" value="Genomic_DNA"/>
</dbReference>
<keyword evidence="2" id="KW-1185">Reference proteome</keyword>
<dbReference type="Proteomes" id="UP000244081">
    <property type="component" value="Unassembled WGS sequence"/>
</dbReference>
<dbReference type="AlphaFoldDB" id="A0A2T5V535"/>
<sequence length="56" mass="6090">MDKKQLDSLKIALKEAKIDELLIDRFIDGALRTCNEACWSGCAACCSSGTANRLAQ</sequence>
<name>A0A2T5V535_9HYPH</name>
<comment type="caution">
    <text evidence="1">The sequence shown here is derived from an EMBL/GenBank/DDBJ whole genome shotgun (WGS) entry which is preliminary data.</text>
</comment>
<organism evidence="1 2">
    <name type="scientific">Breoghania corrubedonensis</name>
    <dbReference type="NCBI Taxonomy" id="665038"/>
    <lineage>
        <taxon>Bacteria</taxon>
        <taxon>Pseudomonadati</taxon>
        <taxon>Pseudomonadota</taxon>
        <taxon>Alphaproteobacteria</taxon>
        <taxon>Hyphomicrobiales</taxon>
        <taxon>Stappiaceae</taxon>
        <taxon>Breoghania</taxon>
    </lineage>
</organism>
<protein>
    <submittedName>
        <fullName evidence="1">Uncharacterized protein</fullName>
    </submittedName>
</protein>
<proteinExistence type="predicted"/>
<dbReference type="RefSeq" id="WP_170122178.1">
    <property type="nucleotide sequence ID" value="NZ_QAYG01000009.1"/>
</dbReference>
<gene>
    <name evidence="1" type="ORF">C8N35_109148</name>
</gene>